<dbReference type="Pfam" id="PF17818">
    <property type="entry name" value="KCT2"/>
    <property type="match status" value="1"/>
</dbReference>
<dbReference type="Proteomes" id="UP000504635">
    <property type="component" value="Unplaced"/>
</dbReference>
<dbReference type="KEGG" id="soy:115882006"/>
<feature type="compositionally biased region" description="Basic and acidic residues" evidence="1">
    <location>
        <begin position="300"/>
        <end position="313"/>
    </location>
</feature>
<feature type="signal peptide" evidence="3">
    <location>
        <begin position="1"/>
        <end position="25"/>
    </location>
</feature>
<proteinExistence type="predicted"/>
<evidence type="ECO:0000256" key="3">
    <source>
        <dbReference type="SAM" id="SignalP"/>
    </source>
</evidence>
<dbReference type="InParanoid" id="A0A6J2XVX7"/>
<evidence type="ECO:0000313" key="5">
    <source>
        <dbReference type="RefSeq" id="XP_030755678.1"/>
    </source>
</evidence>
<feature type="compositionally biased region" description="Basic and acidic residues" evidence="1">
    <location>
        <begin position="353"/>
        <end position="371"/>
    </location>
</feature>
<feature type="region of interest" description="Disordered" evidence="1">
    <location>
        <begin position="274"/>
        <end position="371"/>
    </location>
</feature>
<keyword evidence="3" id="KW-0732">Signal</keyword>
<dbReference type="AlphaFoldDB" id="A0A6J2XVX7"/>
<accession>A0A6J2XVX7</accession>
<keyword evidence="4" id="KW-1185">Reference proteome</keyword>
<feature type="chain" id="PRO_5027111970" evidence="3">
    <location>
        <begin position="26"/>
        <end position="467"/>
    </location>
</feature>
<organism evidence="4 5">
    <name type="scientific">Sitophilus oryzae</name>
    <name type="common">Rice weevil</name>
    <name type="synonym">Curculio oryzae</name>
    <dbReference type="NCBI Taxonomy" id="7048"/>
    <lineage>
        <taxon>Eukaryota</taxon>
        <taxon>Metazoa</taxon>
        <taxon>Ecdysozoa</taxon>
        <taxon>Arthropoda</taxon>
        <taxon>Hexapoda</taxon>
        <taxon>Insecta</taxon>
        <taxon>Pterygota</taxon>
        <taxon>Neoptera</taxon>
        <taxon>Endopterygota</taxon>
        <taxon>Coleoptera</taxon>
        <taxon>Polyphaga</taxon>
        <taxon>Cucujiformia</taxon>
        <taxon>Curculionidae</taxon>
        <taxon>Dryophthorinae</taxon>
        <taxon>Sitophilus</taxon>
    </lineage>
</organism>
<gene>
    <name evidence="5" type="primary">LOC115882006</name>
</gene>
<keyword evidence="2" id="KW-1133">Transmembrane helix</keyword>
<evidence type="ECO:0000313" key="4">
    <source>
        <dbReference type="Proteomes" id="UP000504635"/>
    </source>
</evidence>
<sequence length="467" mass="52457">MQSKIVITWTIFLFSGVVFPSSSTGAPTENKSKVSETMYDAIAKKCPAVEVTNLKNNSTIFTKDCLNWDKINATNVFNDETKQDVLCLVYYESLVSFCTKLGENAHKFKGLITPNIAKEKYNVCAGNISIYPKNNTKSEHDISKLLPDYTGCLKLCWDGQEIRDICNLAYYFNTFNFTMLDSYIALKQKSNNAATLIPQVNSNTKEISTVVEKQPSEVGSSKNPAPVFETIPVASNKNPQADPKPKLTVQDVKNEKSPEVLNEKPKDIVAVENSLAEPEKQPAKKTEKPPELVAPQKVIPVHEEMDKNSEVKETQVNPVGEDKHVPNEDQFEEQNIEQQEQEEEDEEEGIPEEPLRNNEENLEKDKKVVKPDMVEESPISSFAVTDEDMDGNSYFFSYFTVLMCLCIAGYVGYHNRQKILALILEGKKGRKPGRGRRPNSANYHKLDSNLEEAMSSSCPKPSSNVIY</sequence>
<dbReference type="OrthoDB" id="5846619at2759"/>
<dbReference type="PANTHER" id="PTHR16502:SF0">
    <property type="entry name" value="KERATINOCYTE-ASSOCIATED TRANSMEMBRANE PROTEIN 2"/>
    <property type="match status" value="1"/>
</dbReference>
<dbReference type="GeneID" id="115882006"/>
<feature type="compositionally biased region" description="Basic and acidic residues" evidence="1">
    <location>
        <begin position="277"/>
        <end position="290"/>
    </location>
</feature>
<dbReference type="InterPro" id="IPR037645">
    <property type="entry name" value="KCT2"/>
</dbReference>
<feature type="transmembrane region" description="Helical" evidence="2">
    <location>
        <begin position="394"/>
        <end position="413"/>
    </location>
</feature>
<feature type="region of interest" description="Disordered" evidence="1">
    <location>
        <begin position="211"/>
        <end position="246"/>
    </location>
</feature>
<dbReference type="RefSeq" id="XP_030755678.1">
    <property type="nucleotide sequence ID" value="XM_030899818.1"/>
</dbReference>
<evidence type="ECO:0000256" key="2">
    <source>
        <dbReference type="SAM" id="Phobius"/>
    </source>
</evidence>
<feature type="compositionally biased region" description="Acidic residues" evidence="1">
    <location>
        <begin position="329"/>
        <end position="351"/>
    </location>
</feature>
<evidence type="ECO:0000256" key="1">
    <source>
        <dbReference type="SAM" id="MobiDB-lite"/>
    </source>
</evidence>
<name>A0A6J2XVX7_SITOR</name>
<keyword evidence="2" id="KW-0472">Membrane</keyword>
<protein>
    <submittedName>
        <fullName evidence="5">Trans-Golgi network integral membrane protein 2-like</fullName>
    </submittedName>
</protein>
<keyword evidence="2" id="KW-0812">Transmembrane</keyword>
<dbReference type="PANTHER" id="PTHR16502">
    <property type="entry name" value="KERATINOCYTE-ASSOCIATED TRANSMEMBRANE PROTEIN 2"/>
    <property type="match status" value="1"/>
</dbReference>
<reference evidence="5" key="1">
    <citation type="submission" date="2025-08" db="UniProtKB">
        <authorList>
            <consortium name="RefSeq"/>
        </authorList>
    </citation>
    <scope>IDENTIFICATION</scope>
    <source>
        <tissue evidence="5">Gonads</tissue>
    </source>
</reference>